<evidence type="ECO:0000313" key="5">
    <source>
        <dbReference type="EMBL" id="OGG27752.1"/>
    </source>
</evidence>
<feature type="compositionally biased region" description="Pro residues" evidence="1">
    <location>
        <begin position="183"/>
        <end position="192"/>
    </location>
</feature>
<keyword evidence="3" id="KW-0732">Signal</keyword>
<gene>
    <name evidence="5" type="ORF">A3A64_03285</name>
</gene>
<protein>
    <recommendedName>
        <fullName evidence="4">LTD domain-containing protein</fullName>
    </recommendedName>
</protein>
<sequence>MKNIWKVLWLVLFPLIFVPQVLAADVVVNEFLANPAETPESDNEWIELYNKTSSVIDISGWKLDDLSGAGSDVYTIPSGTTIDANGFKVFESSVTNVLLNNDSDEKVRLLKPDDTEEDSYSFSSTVEGKSVGRSTDGGGSWTTCASTTKNSTNNCPIPTPTPTPTLTPTPTSTPGPTATPTSGPTPTPPPVTPTATPVPTKKPTPTPTLTPTPTPEASPSGEILGATPEPTPEATPSANLKPIIISLLFVGTGLVLLAILLVFQKPEILEPIRKLLKKRRGDDILDP</sequence>
<dbReference type="SUPFAM" id="SSF74853">
    <property type="entry name" value="Lamin A/C globular tail domain"/>
    <property type="match status" value="1"/>
</dbReference>
<dbReference type="InterPro" id="IPR036415">
    <property type="entry name" value="Lamin_tail_dom_sf"/>
</dbReference>
<evidence type="ECO:0000256" key="2">
    <source>
        <dbReference type="SAM" id="Phobius"/>
    </source>
</evidence>
<feature type="chain" id="PRO_5009522996" description="LTD domain-containing protein" evidence="3">
    <location>
        <begin position="24"/>
        <end position="287"/>
    </location>
</feature>
<dbReference type="Gene3D" id="2.60.40.1260">
    <property type="entry name" value="Lamin Tail domain"/>
    <property type="match status" value="1"/>
</dbReference>
<evidence type="ECO:0000256" key="3">
    <source>
        <dbReference type="SAM" id="SignalP"/>
    </source>
</evidence>
<accession>A0A1F6ATD0</accession>
<feature type="signal peptide" evidence="3">
    <location>
        <begin position="1"/>
        <end position="23"/>
    </location>
</feature>
<feature type="region of interest" description="Disordered" evidence="1">
    <location>
        <begin position="110"/>
        <end position="236"/>
    </location>
</feature>
<feature type="compositionally biased region" description="Pro residues" evidence="1">
    <location>
        <begin position="157"/>
        <end position="173"/>
    </location>
</feature>
<dbReference type="InterPro" id="IPR001322">
    <property type="entry name" value="Lamin_tail_dom"/>
</dbReference>
<feature type="transmembrane region" description="Helical" evidence="2">
    <location>
        <begin position="243"/>
        <end position="263"/>
    </location>
</feature>
<feature type="compositionally biased region" description="Polar residues" evidence="1">
    <location>
        <begin position="141"/>
        <end position="156"/>
    </location>
</feature>
<evidence type="ECO:0000259" key="4">
    <source>
        <dbReference type="PROSITE" id="PS51841"/>
    </source>
</evidence>
<evidence type="ECO:0000256" key="1">
    <source>
        <dbReference type="SAM" id="MobiDB-lite"/>
    </source>
</evidence>
<keyword evidence="2" id="KW-1133">Transmembrane helix</keyword>
<feature type="compositionally biased region" description="Pro residues" evidence="1">
    <location>
        <begin position="200"/>
        <end position="216"/>
    </location>
</feature>
<dbReference type="Proteomes" id="UP000178305">
    <property type="component" value="Unassembled WGS sequence"/>
</dbReference>
<evidence type="ECO:0000313" key="6">
    <source>
        <dbReference type="Proteomes" id="UP000178305"/>
    </source>
</evidence>
<comment type="caution">
    <text evidence="5">The sequence shown here is derived from an EMBL/GenBank/DDBJ whole genome shotgun (WGS) entry which is preliminary data.</text>
</comment>
<dbReference type="AlphaFoldDB" id="A0A1F6ATD0"/>
<dbReference type="PROSITE" id="PS51841">
    <property type="entry name" value="LTD"/>
    <property type="match status" value="1"/>
</dbReference>
<name>A0A1F6ATD0_9BACT</name>
<keyword evidence="2" id="KW-0472">Membrane</keyword>
<dbReference type="EMBL" id="MFJY01000037">
    <property type="protein sequence ID" value="OGG27752.1"/>
    <property type="molecule type" value="Genomic_DNA"/>
</dbReference>
<feature type="domain" description="LTD" evidence="4">
    <location>
        <begin position="13"/>
        <end position="124"/>
    </location>
</feature>
<proteinExistence type="predicted"/>
<feature type="compositionally biased region" description="Low complexity" evidence="1">
    <location>
        <begin position="226"/>
        <end position="236"/>
    </location>
</feature>
<reference evidence="5 6" key="1">
    <citation type="journal article" date="2016" name="Nat. Commun.">
        <title>Thousands of microbial genomes shed light on interconnected biogeochemical processes in an aquifer system.</title>
        <authorList>
            <person name="Anantharaman K."/>
            <person name="Brown C.T."/>
            <person name="Hug L.A."/>
            <person name="Sharon I."/>
            <person name="Castelle C.J."/>
            <person name="Probst A.J."/>
            <person name="Thomas B.C."/>
            <person name="Singh A."/>
            <person name="Wilkins M.J."/>
            <person name="Karaoz U."/>
            <person name="Brodie E.L."/>
            <person name="Williams K.H."/>
            <person name="Hubbard S.S."/>
            <person name="Banfield J.F."/>
        </authorList>
    </citation>
    <scope>NUCLEOTIDE SEQUENCE [LARGE SCALE GENOMIC DNA]</scope>
</reference>
<organism evidence="5 6">
    <name type="scientific">Candidatus Gottesmanbacteria bacterium RIFCSPLOWO2_01_FULL_48_11</name>
    <dbReference type="NCBI Taxonomy" id="1798395"/>
    <lineage>
        <taxon>Bacteria</taxon>
        <taxon>Candidatus Gottesmaniibacteriota</taxon>
    </lineage>
</organism>
<keyword evidence="2" id="KW-0812">Transmembrane</keyword>
<dbReference type="Pfam" id="PF00932">
    <property type="entry name" value="LTD"/>
    <property type="match status" value="1"/>
</dbReference>